<feature type="transmembrane region" description="Helical" evidence="2">
    <location>
        <begin position="262"/>
        <end position="283"/>
    </location>
</feature>
<keyword evidence="2" id="KW-0472">Membrane</keyword>
<gene>
    <name evidence="4" type="ORF">CBOVIS_LOCUS6645</name>
</gene>
<feature type="transmembrane region" description="Helical" evidence="2">
    <location>
        <begin position="77"/>
        <end position="101"/>
    </location>
</feature>
<dbReference type="GO" id="GO:0016020">
    <property type="term" value="C:membrane"/>
    <property type="evidence" value="ECO:0007669"/>
    <property type="project" value="UniProtKB-SubCell"/>
</dbReference>
<dbReference type="Proteomes" id="UP000494206">
    <property type="component" value="Unassembled WGS sequence"/>
</dbReference>
<feature type="transmembrane region" description="Helical" evidence="2">
    <location>
        <begin position="200"/>
        <end position="220"/>
    </location>
</feature>
<feature type="transmembrane region" description="Helical" evidence="2">
    <location>
        <begin position="303"/>
        <end position="320"/>
    </location>
</feature>
<comment type="subcellular location">
    <subcellularLocation>
        <location evidence="1">Membrane</location>
        <topology evidence="1">Multi-pass membrane protein</topology>
    </subcellularLocation>
</comment>
<keyword evidence="5" id="KW-1185">Reference proteome</keyword>
<protein>
    <recommendedName>
        <fullName evidence="3">Major facilitator superfamily (MFS) profile domain-containing protein</fullName>
    </recommendedName>
</protein>
<evidence type="ECO:0000256" key="1">
    <source>
        <dbReference type="ARBA" id="ARBA00004141"/>
    </source>
</evidence>
<name>A0A8S1EVR7_9PELO</name>
<feature type="transmembrane region" description="Helical" evidence="2">
    <location>
        <begin position="332"/>
        <end position="350"/>
    </location>
</feature>
<keyword evidence="2" id="KW-0812">Transmembrane</keyword>
<dbReference type="GO" id="GO:0022857">
    <property type="term" value="F:transmembrane transporter activity"/>
    <property type="evidence" value="ECO:0007669"/>
    <property type="project" value="InterPro"/>
</dbReference>
<dbReference type="PANTHER" id="PTHR45757:SF8">
    <property type="entry name" value="MAJOR FACILITATOR SUPERFAMILY (MFS) PROFILE DOMAIN-CONTAINING PROTEIN"/>
    <property type="match status" value="1"/>
</dbReference>
<dbReference type="Gene3D" id="1.20.1250.20">
    <property type="entry name" value="MFS general substrate transporter like domains"/>
    <property type="match status" value="2"/>
</dbReference>
<feature type="transmembrane region" description="Helical" evidence="2">
    <location>
        <begin position="425"/>
        <end position="445"/>
    </location>
</feature>
<evidence type="ECO:0000256" key="2">
    <source>
        <dbReference type="SAM" id="Phobius"/>
    </source>
</evidence>
<feature type="domain" description="Major facilitator superfamily (MFS) profile" evidence="3">
    <location>
        <begin position="31"/>
        <end position="448"/>
    </location>
</feature>
<dbReference type="InterPro" id="IPR036259">
    <property type="entry name" value="MFS_trans_sf"/>
</dbReference>
<feature type="transmembrane region" description="Helical" evidence="2">
    <location>
        <begin position="162"/>
        <end position="180"/>
    </location>
</feature>
<evidence type="ECO:0000259" key="3">
    <source>
        <dbReference type="PROSITE" id="PS50850"/>
    </source>
</evidence>
<evidence type="ECO:0000313" key="5">
    <source>
        <dbReference type="Proteomes" id="UP000494206"/>
    </source>
</evidence>
<feature type="transmembrane region" description="Helical" evidence="2">
    <location>
        <begin position="113"/>
        <end position="141"/>
    </location>
</feature>
<feature type="transmembrane region" description="Helical" evidence="2">
    <location>
        <begin position="388"/>
        <end position="413"/>
    </location>
</feature>
<dbReference type="OrthoDB" id="2985014at2759"/>
<sequence length="463" mass="50875">MSFDYKQTDFEIKTEHQNESRFTFCGNTRFVILILGLCCILCTNANLILMNFTVICMQDVIEEQSVHNHTHWLQRSYEISLTFSSAAIGAIFGIIPAVALITSYGIRRTLTSYGLISAIATLFMPLAVSYGLFFVLVVRLLQGIGASILYSSIGTISNKWSAAAGIGTYVAFLSSAFQISNILTMPVSGLLCESSLGWRSIYYIFGSATVSVYLVFYVFYADEPSNHKFVSKIELSRIQEGKLNVNNKKKGEYSAIFKNREVFAITIAIIGASAAVICLNNYGPIYLNKVLGLNIRETGYSNAIPYVFAAVVKFAAGPVTDKLAHISERMRLILFALLPQLIMAIGFLVMSFTSNVIIAQVAYTVSIVLAGLNVVGMVKSAQIVAGELIDLIMAVISMSSWIAAFILPIVIGFVCPDNTHSQWSIFYLGVSLFVVLTNAPFPFMARVKYTKQTNRVSAISEKV</sequence>
<proteinExistence type="predicted"/>
<dbReference type="PROSITE" id="PS50850">
    <property type="entry name" value="MFS"/>
    <property type="match status" value="1"/>
</dbReference>
<accession>A0A8S1EVR7</accession>
<organism evidence="4 5">
    <name type="scientific">Caenorhabditis bovis</name>
    <dbReference type="NCBI Taxonomy" id="2654633"/>
    <lineage>
        <taxon>Eukaryota</taxon>
        <taxon>Metazoa</taxon>
        <taxon>Ecdysozoa</taxon>
        <taxon>Nematoda</taxon>
        <taxon>Chromadorea</taxon>
        <taxon>Rhabditida</taxon>
        <taxon>Rhabditina</taxon>
        <taxon>Rhabditomorpha</taxon>
        <taxon>Rhabditoidea</taxon>
        <taxon>Rhabditidae</taxon>
        <taxon>Peloderinae</taxon>
        <taxon>Caenorhabditis</taxon>
    </lineage>
</organism>
<evidence type="ECO:0000313" key="4">
    <source>
        <dbReference type="EMBL" id="CAB3404278.1"/>
    </source>
</evidence>
<dbReference type="InterPro" id="IPR011701">
    <property type="entry name" value="MFS"/>
</dbReference>
<reference evidence="4 5" key="1">
    <citation type="submission" date="2020-04" db="EMBL/GenBank/DDBJ databases">
        <authorList>
            <person name="Laetsch R D."/>
            <person name="Stevens L."/>
            <person name="Kumar S."/>
            <person name="Blaxter L. M."/>
        </authorList>
    </citation>
    <scope>NUCLEOTIDE SEQUENCE [LARGE SCALE GENOMIC DNA]</scope>
</reference>
<dbReference type="SUPFAM" id="SSF103473">
    <property type="entry name" value="MFS general substrate transporter"/>
    <property type="match status" value="1"/>
</dbReference>
<keyword evidence="2" id="KW-1133">Transmembrane helix</keyword>
<feature type="transmembrane region" description="Helical" evidence="2">
    <location>
        <begin position="30"/>
        <end position="56"/>
    </location>
</feature>
<feature type="transmembrane region" description="Helical" evidence="2">
    <location>
        <begin position="356"/>
        <end position="376"/>
    </location>
</feature>
<dbReference type="Pfam" id="PF07690">
    <property type="entry name" value="MFS_1"/>
    <property type="match status" value="1"/>
</dbReference>
<dbReference type="PANTHER" id="PTHR45757">
    <property type="entry name" value="PROTEIN CBG23364-RELATED"/>
    <property type="match status" value="1"/>
</dbReference>
<dbReference type="AlphaFoldDB" id="A0A8S1EVR7"/>
<dbReference type="EMBL" id="CADEPM010000004">
    <property type="protein sequence ID" value="CAB3404278.1"/>
    <property type="molecule type" value="Genomic_DNA"/>
</dbReference>
<comment type="caution">
    <text evidence="4">The sequence shown here is derived from an EMBL/GenBank/DDBJ whole genome shotgun (WGS) entry which is preliminary data.</text>
</comment>
<dbReference type="InterPro" id="IPR020846">
    <property type="entry name" value="MFS_dom"/>
</dbReference>